<keyword evidence="3" id="KW-1185">Reference proteome</keyword>
<evidence type="ECO:0000313" key="3">
    <source>
        <dbReference type="Proteomes" id="UP000308197"/>
    </source>
</evidence>
<evidence type="ECO:0000313" key="2">
    <source>
        <dbReference type="EMBL" id="TFK85231.1"/>
    </source>
</evidence>
<dbReference type="InParanoid" id="A0A5C3P6V1"/>
<accession>A0A5C3P6V1</accession>
<dbReference type="AlphaFoldDB" id="A0A5C3P6V1"/>
<sequence length="253" mass="28329">MPTVLKRLAGPPTCPIVVVQYKNEFRGVGHEADLHWALVVITDRATLSGPSFQAYAQRRRLRRPRARSDPLAQQHTNGGDAAWFGSGTNAIRSESAANLHAAKDKENRKGPDAGRDTDDAQEYEYETQWYRRHAPASLFDVSATVRSLCLGGVQVGSVRAADVGKLMEYLASHPPMPSHRGWCSRDYVLELLELLRPFKMLRPDLQRIHPRAGAGDRREVGVDDLLPDLQEVGRVTQESIFQEEFRPCVKYAS</sequence>
<gene>
    <name evidence="2" type="ORF">K466DRAFT_198294</name>
</gene>
<feature type="region of interest" description="Disordered" evidence="1">
    <location>
        <begin position="60"/>
        <end position="85"/>
    </location>
</feature>
<reference evidence="2 3" key="1">
    <citation type="journal article" date="2019" name="Nat. Ecol. Evol.">
        <title>Megaphylogeny resolves global patterns of mushroom evolution.</title>
        <authorList>
            <person name="Varga T."/>
            <person name="Krizsan K."/>
            <person name="Foldi C."/>
            <person name="Dima B."/>
            <person name="Sanchez-Garcia M."/>
            <person name="Sanchez-Ramirez S."/>
            <person name="Szollosi G.J."/>
            <person name="Szarkandi J.G."/>
            <person name="Papp V."/>
            <person name="Albert L."/>
            <person name="Andreopoulos W."/>
            <person name="Angelini C."/>
            <person name="Antonin V."/>
            <person name="Barry K.W."/>
            <person name="Bougher N.L."/>
            <person name="Buchanan P."/>
            <person name="Buyck B."/>
            <person name="Bense V."/>
            <person name="Catcheside P."/>
            <person name="Chovatia M."/>
            <person name="Cooper J."/>
            <person name="Damon W."/>
            <person name="Desjardin D."/>
            <person name="Finy P."/>
            <person name="Geml J."/>
            <person name="Haridas S."/>
            <person name="Hughes K."/>
            <person name="Justo A."/>
            <person name="Karasinski D."/>
            <person name="Kautmanova I."/>
            <person name="Kiss B."/>
            <person name="Kocsube S."/>
            <person name="Kotiranta H."/>
            <person name="LaButti K.M."/>
            <person name="Lechner B.E."/>
            <person name="Liimatainen K."/>
            <person name="Lipzen A."/>
            <person name="Lukacs Z."/>
            <person name="Mihaltcheva S."/>
            <person name="Morgado L.N."/>
            <person name="Niskanen T."/>
            <person name="Noordeloos M.E."/>
            <person name="Ohm R.A."/>
            <person name="Ortiz-Santana B."/>
            <person name="Ovrebo C."/>
            <person name="Racz N."/>
            <person name="Riley R."/>
            <person name="Savchenko A."/>
            <person name="Shiryaev A."/>
            <person name="Soop K."/>
            <person name="Spirin V."/>
            <person name="Szebenyi C."/>
            <person name="Tomsovsky M."/>
            <person name="Tulloss R.E."/>
            <person name="Uehling J."/>
            <person name="Grigoriev I.V."/>
            <person name="Vagvolgyi C."/>
            <person name="Papp T."/>
            <person name="Martin F.M."/>
            <person name="Miettinen O."/>
            <person name="Hibbett D.S."/>
            <person name="Nagy L.G."/>
        </authorList>
    </citation>
    <scope>NUCLEOTIDE SEQUENCE [LARGE SCALE GENOMIC DNA]</scope>
    <source>
        <strain evidence="2 3">HHB13444</strain>
    </source>
</reference>
<name>A0A5C3P6V1_9APHY</name>
<evidence type="ECO:0000256" key="1">
    <source>
        <dbReference type="SAM" id="MobiDB-lite"/>
    </source>
</evidence>
<protein>
    <submittedName>
        <fullName evidence="2">Uncharacterized protein</fullName>
    </submittedName>
</protein>
<organism evidence="2 3">
    <name type="scientific">Polyporus arcularius HHB13444</name>
    <dbReference type="NCBI Taxonomy" id="1314778"/>
    <lineage>
        <taxon>Eukaryota</taxon>
        <taxon>Fungi</taxon>
        <taxon>Dikarya</taxon>
        <taxon>Basidiomycota</taxon>
        <taxon>Agaricomycotina</taxon>
        <taxon>Agaricomycetes</taxon>
        <taxon>Polyporales</taxon>
        <taxon>Polyporaceae</taxon>
        <taxon>Polyporus</taxon>
    </lineage>
</organism>
<proteinExistence type="predicted"/>
<dbReference type="EMBL" id="ML211265">
    <property type="protein sequence ID" value="TFK85231.1"/>
    <property type="molecule type" value="Genomic_DNA"/>
</dbReference>
<dbReference type="Proteomes" id="UP000308197">
    <property type="component" value="Unassembled WGS sequence"/>
</dbReference>